<sequence length="215" mass="22934">MRSANLQHPDSQRGVSLIESLVAIAIMSLGILGILGIQMRTLTDTSTTLRRAQAIRLIEDLGERMKTNPNALADLGTYVTTFAATPTVGTCATGCTHTQLATYDLAVWKKAVRDNLPLGQASIFVPPAETAVAAGQRRQLGVMIAWRENESDLTAAYKDNIDATKVRAADGTLSNGAGFQCPANFTCHLQYIPVAARCAPYAPGGNTTMYYCPGV</sequence>
<name>A0A7X0PEG5_9BURK</name>
<protein>
    <submittedName>
        <fullName evidence="3">Type IV pilus assembly protein PilV</fullName>
    </submittedName>
</protein>
<dbReference type="InterPro" id="IPR012902">
    <property type="entry name" value="N_methyl_site"/>
</dbReference>
<dbReference type="InterPro" id="IPR054402">
    <property type="entry name" value="Tt1218-like_dom"/>
</dbReference>
<dbReference type="Pfam" id="PF22150">
    <property type="entry name" value="Tt1218-like"/>
    <property type="match status" value="1"/>
</dbReference>
<feature type="transmembrane region" description="Helical" evidence="1">
    <location>
        <begin position="21"/>
        <end position="39"/>
    </location>
</feature>
<organism evidence="3 4">
    <name type="scientific">Acidovorax soli</name>
    <dbReference type="NCBI Taxonomy" id="592050"/>
    <lineage>
        <taxon>Bacteria</taxon>
        <taxon>Pseudomonadati</taxon>
        <taxon>Pseudomonadota</taxon>
        <taxon>Betaproteobacteria</taxon>
        <taxon>Burkholderiales</taxon>
        <taxon>Comamonadaceae</taxon>
        <taxon>Acidovorax</taxon>
    </lineage>
</organism>
<dbReference type="RefSeq" id="WP_184858296.1">
    <property type="nucleotide sequence ID" value="NZ_JACHLK010000005.1"/>
</dbReference>
<dbReference type="PROSITE" id="PS00409">
    <property type="entry name" value="PROKAR_NTER_METHYL"/>
    <property type="match status" value="1"/>
</dbReference>
<dbReference type="Pfam" id="PF07963">
    <property type="entry name" value="N_methyl"/>
    <property type="match status" value="1"/>
</dbReference>
<dbReference type="NCBIfam" id="TIGR02523">
    <property type="entry name" value="type_IV_pilV"/>
    <property type="match status" value="1"/>
</dbReference>
<accession>A0A7X0PEG5</accession>
<feature type="domain" description="Type IV pilin Tt1218-like" evidence="2">
    <location>
        <begin position="37"/>
        <end position="105"/>
    </location>
</feature>
<dbReference type="InterPro" id="IPR013362">
    <property type="entry name" value="Pilus_4_PilV"/>
</dbReference>
<keyword evidence="1" id="KW-0812">Transmembrane</keyword>
<evidence type="ECO:0000259" key="2">
    <source>
        <dbReference type="Pfam" id="PF22150"/>
    </source>
</evidence>
<dbReference type="EMBL" id="JACHLK010000005">
    <property type="protein sequence ID" value="MBB6560363.1"/>
    <property type="molecule type" value="Genomic_DNA"/>
</dbReference>
<gene>
    <name evidence="3" type="ORF">HNP48_003037</name>
</gene>
<proteinExistence type="predicted"/>
<reference evidence="3 4" key="1">
    <citation type="submission" date="2020-08" db="EMBL/GenBank/DDBJ databases">
        <title>Functional genomics of gut bacteria from endangered species of beetles.</title>
        <authorList>
            <person name="Carlos-Shanley C."/>
        </authorList>
    </citation>
    <scope>NUCLEOTIDE SEQUENCE [LARGE SCALE GENOMIC DNA]</scope>
    <source>
        <strain evidence="3 4">S00198</strain>
    </source>
</reference>
<keyword evidence="1" id="KW-1133">Transmembrane helix</keyword>
<dbReference type="NCBIfam" id="TIGR02532">
    <property type="entry name" value="IV_pilin_GFxxxE"/>
    <property type="match status" value="1"/>
</dbReference>
<dbReference type="AlphaFoldDB" id="A0A7X0PEG5"/>
<dbReference type="Proteomes" id="UP000575083">
    <property type="component" value="Unassembled WGS sequence"/>
</dbReference>
<evidence type="ECO:0000313" key="3">
    <source>
        <dbReference type="EMBL" id="MBB6560363.1"/>
    </source>
</evidence>
<evidence type="ECO:0000313" key="4">
    <source>
        <dbReference type="Proteomes" id="UP000575083"/>
    </source>
</evidence>
<comment type="caution">
    <text evidence="3">The sequence shown here is derived from an EMBL/GenBank/DDBJ whole genome shotgun (WGS) entry which is preliminary data.</text>
</comment>
<evidence type="ECO:0000256" key="1">
    <source>
        <dbReference type="SAM" id="Phobius"/>
    </source>
</evidence>
<keyword evidence="4" id="KW-1185">Reference proteome</keyword>
<keyword evidence="1" id="KW-0472">Membrane</keyword>